<dbReference type="GO" id="GO:0032259">
    <property type="term" value="P:methylation"/>
    <property type="evidence" value="ECO:0007669"/>
    <property type="project" value="UniProtKB-KW"/>
</dbReference>
<keyword evidence="3" id="KW-1185">Reference proteome</keyword>
<dbReference type="Pfam" id="PF13847">
    <property type="entry name" value="Methyltransf_31"/>
    <property type="match status" value="1"/>
</dbReference>
<dbReference type="PANTHER" id="PTHR43861">
    <property type="entry name" value="TRANS-ACONITATE 2-METHYLTRANSFERASE-RELATED"/>
    <property type="match status" value="1"/>
</dbReference>
<dbReference type="EMBL" id="LVVY01000064">
    <property type="protein sequence ID" value="OAM79249.1"/>
    <property type="molecule type" value="Genomic_DNA"/>
</dbReference>
<accession>A0A178I2K5</accession>
<sequence length="225" mass="25271">MTDTAKGTWYDDARAENAMADGHLPVWRHLIGLMPETDLSGCRVLDFGCNQGGLLRLLHATRPFAEGVGIDIAASSIETARDQSAGLPLHFEVGDRPLADMGVFDLAISHEVIYLIEDLKGHADQMLASLRPGGVYYAVTGCHKGNPDLDAWRRIVEERTRTRIIDRSIDDYARLFLDAGFAVSARKLGYEGFIRYERDRWPTSYAHDLDYYREVKAVFRLVRPG</sequence>
<evidence type="ECO:0000259" key="1">
    <source>
        <dbReference type="Pfam" id="PF13847"/>
    </source>
</evidence>
<comment type="caution">
    <text evidence="2">The sequence shown here is derived from an EMBL/GenBank/DDBJ whole genome shotgun (WGS) entry which is preliminary data.</text>
</comment>
<dbReference type="SUPFAM" id="SSF53335">
    <property type="entry name" value="S-adenosyl-L-methionine-dependent methyltransferases"/>
    <property type="match status" value="1"/>
</dbReference>
<name>A0A178I2K5_9HYPH</name>
<dbReference type="GO" id="GO:0008168">
    <property type="term" value="F:methyltransferase activity"/>
    <property type="evidence" value="ECO:0007669"/>
    <property type="project" value="UniProtKB-KW"/>
</dbReference>
<dbReference type="InterPro" id="IPR025714">
    <property type="entry name" value="Methyltranfer_dom"/>
</dbReference>
<dbReference type="OrthoDB" id="9792690at2"/>
<keyword evidence="2" id="KW-0808">Transferase</keyword>
<feature type="domain" description="Methyltransferase" evidence="1">
    <location>
        <begin position="40"/>
        <end position="142"/>
    </location>
</feature>
<dbReference type="CDD" id="cd02440">
    <property type="entry name" value="AdoMet_MTases"/>
    <property type="match status" value="1"/>
</dbReference>
<dbReference type="STRING" id="1770058.A3840_04055"/>
<dbReference type="AlphaFoldDB" id="A0A178I2K5"/>
<dbReference type="RefSeq" id="WP_067452242.1">
    <property type="nucleotide sequence ID" value="NZ_LVVY01000064.1"/>
</dbReference>
<dbReference type="InterPro" id="IPR029063">
    <property type="entry name" value="SAM-dependent_MTases_sf"/>
</dbReference>
<organism evidence="2 3">
    <name type="scientific">Devosia elaeis</name>
    <dbReference type="NCBI Taxonomy" id="1770058"/>
    <lineage>
        <taxon>Bacteria</taxon>
        <taxon>Pseudomonadati</taxon>
        <taxon>Pseudomonadota</taxon>
        <taxon>Alphaproteobacteria</taxon>
        <taxon>Hyphomicrobiales</taxon>
        <taxon>Devosiaceae</taxon>
        <taxon>Devosia</taxon>
    </lineage>
</organism>
<keyword evidence="2" id="KW-0489">Methyltransferase</keyword>
<gene>
    <name evidence="2" type="ORF">A3840_04055</name>
</gene>
<dbReference type="Gene3D" id="3.40.50.150">
    <property type="entry name" value="Vaccinia Virus protein VP39"/>
    <property type="match status" value="1"/>
</dbReference>
<dbReference type="Proteomes" id="UP000078389">
    <property type="component" value="Unassembled WGS sequence"/>
</dbReference>
<evidence type="ECO:0000313" key="2">
    <source>
        <dbReference type="EMBL" id="OAM79249.1"/>
    </source>
</evidence>
<proteinExistence type="predicted"/>
<reference evidence="2 3" key="1">
    <citation type="submission" date="2016-03" db="EMBL/GenBank/DDBJ databases">
        <title>Genome sequencing of Devosia sp. S37.</title>
        <authorList>
            <person name="Mohd Nor M."/>
        </authorList>
    </citation>
    <scope>NUCLEOTIDE SEQUENCE [LARGE SCALE GENOMIC DNA]</scope>
    <source>
        <strain evidence="2 3">S37</strain>
    </source>
</reference>
<evidence type="ECO:0000313" key="3">
    <source>
        <dbReference type="Proteomes" id="UP000078389"/>
    </source>
</evidence>
<protein>
    <submittedName>
        <fullName evidence="2">Methyltransferase</fullName>
    </submittedName>
</protein>